<dbReference type="Proteomes" id="UP000017836">
    <property type="component" value="Unassembled WGS sequence"/>
</dbReference>
<sequence length="186" mass="20710">MGSLEVEFGRRRSRDPGQANPEVQAIVVKPNRLRDKLQRKRINEQLYRPKGPKPNTTREKSSHTRVPARYGEGSTFEGQRGRAQGHLRPFPGRKGKKDASTLKEAAAIVRVIPRPLSPFLHGAKVKTGGRKVANKGVKQAHVATRGEAKGEAEWREGEWGVAGEKLRERAGGRHQFLPFNGCEPKL</sequence>
<name>W1NT42_AMBTC</name>
<evidence type="ECO:0000313" key="3">
    <source>
        <dbReference type="Proteomes" id="UP000017836"/>
    </source>
</evidence>
<evidence type="ECO:0000256" key="1">
    <source>
        <dbReference type="SAM" id="MobiDB-lite"/>
    </source>
</evidence>
<dbReference type="EMBL" id="KI394904">
    <property type="protein sequence ID" value="ERN00432.1"/>
    <property type="molecule type" value="Genomic_DNA"/>
</dbReference>
<accession>W1NT42</accession>
<protein>
    <submittedName>
        <fullName evidence="2">Uncharacterized protein</fullName>
    </submittedName>
</protein>
<proteinExistence type="predicted"/>
<dbReference type="HOGENOM" id="CLU_1456352_0_0_1"/>
<evidence type="ECO:0000313" key="2">
    <source>
        <dbReference type="EMBL" id="ERN00432.1"/>
    </source>
</evidence>
<gene>
    <name evidence="2" type="ORF">AMTR_s00100p00088100</name>
</gene>
<feature type="region of interest" description="Disordered" evidence="1">
    <location>
        <begin position="1"/>
        <end position="99"/>
    </location>
</feature>
<dbReference type="AlphaFoldDB" id="W1NT42"/>
<organism evidence="2 3">
    <name type="scientific">Amborella trichopoda</name>
    <dbReference type="NCBI Taxonomy" id="13333"/>
    <lineage>
        <taxon>Eukaryota</taxon>
        <taxon>Viridiplantae</taxon>
        <taxon>Streptophyta</taxon>
        <taxon>Embryophyta</taxon>
        <taxon>Tracheophyta</taxon>
        <taxon>Spermatophyta</taxon>
        <taxon>Magnoliopsida</taxon>
        <taxon>Amborellales</taxon>
        <taxon>Amborellaceae</taxon>
        <taxon>Amborella</taxon>
    </lineage>
</organism>
<reference evidence="3" key="1">
    <citation type="journal article" date="2013" name="Science">
        <title>The Amborella genome and the evolution of flowering plants.</title>
        <authorList>
            <consortium name="Amborella Genome Project"/>
        </authorList>
    </citation>
    <scope>NUCLEOTIDE SEQUENCE [LARGE SCALE GENOMIC DNA]</scope>
</reference>
<dbReference type="Gramene" id="ERN00432">
    <property type="protein sequence ID" value="ERN00432"/>
    <property type="gene ID" value="AMTR_s00100p00088100"/>
</dbReference>
<keyword evidence="3" id="KW-1185">Reference proteome</keyword>